<name>A0A3S5BL24_9PLAT</name>
<evidence type="ECO:0000313" key="2">
    <source>
        <dbReference type="EMBL" id="VEL28391.1"/>
    </source>
</evidence>
<proteinExistence type="predicted"/>
<gene>
    <name evidence="2" type="ORF">PXEA_LOCUS21831</name>
</gene>
<dbReference type="Proteomes" id="UP000784294">
    <property type="component" value="Unassembled WGS sequence"/>
</dbReference>
<dbReference type="EMBL" id="CAAALY010094760">
    <property type="protein sequence ID" value="VEL28391.1"/>
    <property type="molecule type" value="Genomic_DNA"/>
</dbReference>
<sequence length="296" mass="31944">MQPSVFRQPSFQIFEASDSVYGSSTDDREACDFEATNAFTVVRTPKSREYCSRKLSVGAETSEAGQASSVGSSADSSGYLGNIAAQAANRLASFPEAFHSSELTDASSTCRQLTSQSQAANSQQAQPHFRPIGASNSSNLNACLGSFSVSKPTVFNQNASERLRLTRSSQIGRAASVSGWSQLAGVHGGESGISKRPDIYRISISQSSSPPISLTPSDGHSLSRYPLTPRPTALGSPRLRGQQHQQQQSTTSNVTVIPAGSSSSEKTRLLALSLFVFFRRWTRLSRHRPVHRNKQR</sequence>
<keyword evidence="3" id="KW-1185">Reference proteome</keyword>
<accession>A0A3S5BL24</accession>
<protein>
    <submittedName>
        <fullName evidence="2">Uncharacterized protein</fullName>
    </submittedName>
</protein>
<feature type="compositionally biased region" description="Low complexity" evidence="1">
    <location>
        <begin position="206"/>
        <end position="217"/>
    </location>
</feature>
<dbReference type="AlphaFoldDB" id="A0A3S5BL24"/>
<feature type="region of interest" description="Disordered" evidence="1">
    <location>
        <begin position="206"/>
        <end position="260"/>
    </location>
</feature>
<organism evidence="2 3">
    <name type="scientific">Protopolystoma xenopodis</name>
    <dbReference type="NCBI Taxonomy" id="117903"/>
    <lineage>
        <taxon>Eukaryota</taxon>
        <taxon>Metazoa</taxon>
        <taxon>Spiralia</taxon>
        <taxon>Lophotrochozoa</taxon>
        <taxon>Platyhelminthes</taxon>
        <taxon>Monogenea</taxon>
        <taxon>Polyopisthocotylea</taxon>
        <taxon>Polystomatidea</taxon>
        <taxon>Polystomatidae</taxon>
        <taxon>Protopolystoma</taxon>
    </lineage>
</organism>
<reference evidence="2" key="1">
    <citation type="submission" date="2018-11" db="EMBL/GenBank/DDBJ databases">
        <authorList>
            <consortium name="Pathogen Informatics"/>
        </authorList>
    </citation>
    <scope>NUCLEOTIDE SEQUENCE</scope>
</reference>
<evidence type="ECO:0000313" key="3">
    <source>
        <dbReference type="Proteomes" id="UP000784294"/>
    </source>
</evidence>
<feature type="compositionally biased region" description="Polar residues" evidence="1">
    <location>
        <begin position="249"/>
        <end position="260"/>
    </location>
</feature>
<comment type="caution">
    <text evidence="2">The sequence shown here is derived from an EMBL/GenBank/DDBJ whole genome shotgun (WGS) entry which is preliminary data.</text>
</comment>
<feature type="region of interest" description="Disordered" evidence="1">
    <location>
        <begin position="109"/>
        <end position="132"/>
    </location>
</feature>
<evidence type="ECO:0000256" key="1">
    <source>
        <dbReference type="SAM" id="MobiDB-lite"/>
    </source>
</evidence>
<feature type="compositionally biased region" description="Low complexity" evidence="1">
    <location>
        <begin position="115"/>
        <end position="126"/>
    </location>
</feature>